<dbReference type="UniPathway" id="UPA00252"/>
<dbReference type="InterPro" id="IPR005254">
    <property type="entry name" value="Heme_biosyn_assoc_TPR_pro"/>
</dbReference>
<organism evidence="12 13">
    <name type="scientific">Alcanivorax borkumensis (strain ATCC 700651 / DSM 11573 / NCIMB 13689 / SK2)</name>
    <dbReference type="NCBI Taxonomy" id="393595"/>
    <lineage>
        <taxon>Bacteria</taxon>
        <taxon>Pseudomonadati</taxon>
        <taxon>Pseudomonadota</taxon>
        <taxon>Gammaproteobacteria</taxon>
        <taxon>Oceanospirillales</taxon>
        <taxon>Alcanivoracaceae</taxon>
        <taxon>Alcanivorax</taxon>
    </lineage>
</organism>
<feature type="domain" description="HemY N-terminal" evidence="11">
    <location>
        <begin position="27"/>
        <end position="131"/>
    </location>
</feature>
<name>Q0VM31_ALCBS</name>
<dbReference type="HOGENOM" id="CLU_037501_2_1_6"/>
<evidence type="ECO:0000313" key="12">
    <source>
        <dbReference type="EMBL" id="CAL17767.1"/>
    </source>
</evidence>
<comment type="function">
    <text evidence="1">Involved in a late step of protoheme IX synthesis.</text>
</comment>
<dbReference type="RefSeq" id="WP_011589593.1">
    <property type="nucleotide sequence ID" value="NC_008260.1"/>
</dbReference>
<keyword evidence="6 10" id="KW-0812">Transmembrane</keyword>
<proteinExistence type="predicted"/>
<dbReference type="InterPro" id="IPR011990">
    <property type="entry name" value="TPR-like_helical_dom_sf"/>
</dbReference>
<dbReference type="GO" id="GO:0005886">
    <property type="term" value="C:plasma membrane"/>
    <property type="evidence" value="ECO:0007669"/>
    <property type="project" value="UniProtKB-SubCell"/>
</dbReference>
<dbReference type="KEGG" id="abo:ABO_2319"/>
<accession>Q0VM31</accession>
<dbReference type="Proteomes" id="UP000008871">
    <property type="component" value="Chromosome"/>
</dbReference>
<evidence type="ECO:0000256" key="8">
    <source>
        <dbReference type="ARBA" id="ARBA00023136"/>
    </source>
</evidence>
<reference evidence="12 13" key="1">
    <citation type="journal article" date="2006" name="Nat. Biotechnol.">
        <title>Genome sequence of the ubiquitous hydrocarbon-degrading marine bacterium Alcanivorax borkumensis.</title>
        <authorList>
            <person name="Schneiker S."/>
            <person name="Martins dos Santos V.A.P."/>
            <person name="Bartels D."/>
            <person name="Bekel T."/>
            <person name="Brecht M."/>
            <person name="Buhrmester J."/>
            <person name="Chernikova T.N."/>
            <person name="Denaro R."/>
            <person name="Ferrer M."/>
            <person name="Gertler C."/>
            <person name="Goesmann A."/>
            <person name="Golyshina O.V."/>
            <person name="Kaminski F."/>
            <person name="Khachane A.N."/>
            <person name="Lang S."/>
            <person name="Linke B."/>
            <person name="McHardy A.C."/>
            <person name="Meyer F."/>
            <person name="Nechitaylo T."/>
            <person name="Puehler A."/>
            <person name="Regenhardt D."/>
            <person name="Rupp O."/>
            <person name="Sabirova J.S."/>
            <person name="Selbitschka W."/>
            <person name="Yakimov M.M."/>
            <person name="Timmis K.N."/>
            <person name="Vorhoelter F.-J."/>
            <person name="Weidner S."/>
            <person name="Kaiser O."/>
            <person name="Golyshin P.N."/>
        </authorList>
    </citation>
    <scope>NUCLEOTIDE SEQUENCE [LARGE SCALE GENOMIC DNA]</scope>
    <source>
        <strain evidence="13">ATCC 700651 / DSM 11573 / NCIMB 13689 / SK2</strain>
    </source>
</reference>
<feature type="transmembrane region" description="Helical" evidence="10">
    <location>
        <begin position="43"/>
        <end position="70"/>
    </location>
</feature>
<keyword evidence="13" id="KW-1185">Reference proteome</keyword>
<comment type="pathway">
    <text evidence="3">Porphyrin-containing compound metabolism; protoheme biosynthesis.</text>
</comment>
<dbReference type="GO" id="GO:0006779">
    <property type="term" value="P:porphyrin-containing compound biosynthetic process"/>
    <property type="evidence" value="ECO:0007669"/>
    <property type="project" value="UniProtKB-KW"/>
</dbReference>
<evidence type="ECO:0000259" key="11">
    <source>
        <dbReference type="Pfam" id="PF07219"/>
    </source>
</evidence>
<evidence type="ECO:0000256" key="2">
    <source>
        <dbReference type="ARBA" id="ARBA00004429"/>
    </source>
</evidence>
<keyword evidence="7 10" id="KW-1133">Transmembrane helix</keyword>
<dbReference type="Gene3D" id="1.25.40.10">
    <property type="entry name" value="Tetratricopeptide repeat domain"/>
    <property type="match status" value="2"/>
</dbReference>
<keyword evidence="8 10" id="KW-0472">Membrane</keyword>
<dbReference type="STRING" id="393595.ABO_2319"/>
<dbReference type="NCBIfam" id="TIGR00540">
    <property type="entry name" value="TPR_hemY_coli"/>
    <property type="match status" value="1"/>
</dbReference>
<dbReference type="AlphaFoldDB" id="Q0VM31"/>
<protein>
    <submittedName>
        <fullName evidence="12">HemY protein</fullName>
    </submittedName>
</protein>
<gene>
    <name evidence="12" type="primary">hemY</name>
    <name evidence="12" type="ordered locus">ABO_2319</name>
</gene>
<dbReference type="Pfam" id="PF07219">
    <property type="entry name" value="HemY_N"/>
    <property type="match status" value="1"/>
</dbReference>
<dbReference type="GO" id="GO:0042168">
    <property type="term" value="P:heme metabolic process"/>
    <property type="evidence" value="ECO:0007669"/>
    <property type="project" value="InterPro"/>
</dbReference>
<evidence type="ECO:0000256" key="3">
    <source>
        <dbReference type="ARBA" id="ARBA00004744"/>
    </source>
</evidence>
<evidence type="ECO:0000256" key="1">
    <source>
        <dbReference type="ARBA" id="ARBA00002962"/>
    </source>
</evidence>
<evidence type="ECO:0000256" key="5">
    <source>
        <dbReference type="ARBA" id="ARBA00022519"/>
    </source>
</evidence>
<evidence type="ECO:0000256" key="10">
    <source>
        <dbReference type="SAM" id="Phobius"/>
    </source>
</evidence>
<evidence type="ECO:0000256" key="4">
    <source>
        <dbReference type="ARBA" id="ARBA00022475"/>
    </source>
</evidence>
<sequence length="410" mass="45687">MKKLVLLIIIALVAALALGRWMAADSGYVLIIRDTMSVDTTLGFVVLMALLGAVALVVLTLLGNTAWNLMEPVRATRRWKRKVAERRLRSGFLQLVDGELEKAERLLAAAGEEGDWPLVAWLLAAEAAQEQDKVDVSQQYLEQASADRRGRLVAGLMKARFALDDGHPEQARSELKVLADMAPRNKRILNTYAEVLERQKDWQTLCGLMPRLKRAFGENDQARRERKAWLAWLQETARKPGFNDADSRREELRKLWKDVPVRLKNDPAMVARYAGFLAQLGGGRGALNLVREQLDSQWDDRLPPVLEAIDDISPDDLLQVLEKWLVERPGNAAVLITAGRVALKARLWGKAQGFFEAAANSSQSATALAELARLYRALGDTSKAMSVFDRRLAQLEGDLPALPQPDKSVQ</sequence>
<evidence type="ECO:0000313" key="13">
    <source>
        <dbReference type="Proteomes" id="UP000008871"/>
    </source>
</evidence>
<dbReference type="OrthoDB" id="7053339at2"/>
<dbReference type="InterPro" id="IPR010817">
    <property type="entry name" value="HemY_N"/>
</dbReference>
<evidence type="ECO:0000256" key="9">
    <source>
        <dbReference type="ARBA" id="ARBA00023244"/>
    </source>
</evidence>
<keyword evidence="4" id="KW-1003">Cell membrane</keyword>
<evidence type="ECO:0000256" key="7">
    <source>
        <dbReference type="ARBA" id="ARBA00022989"/>
    </source>
</evidence>
<dbReference type="eggNOG" id="COG3071">
    <property type="taxonomic scope" value="Bacteria"/>
</dbReference>
<dbReference type="EMBL" id="AM286690">
    <property type="protein sequence ID" value="CAL17767.1"/>
    <property type="molecule type" value="Genomic_DNA"/>
</dbReference>
<evidence type="ECO:0000256" key="6">
    <source>
        <dbReference type="ARBA" id="ARBA00022692"/>
    </source>
</evidence>
<comment type="subcellular location">
    <subcellularLocation>
        <location evidence="2">Cell inner membrane</location>
        <topology evidence="2">Multi-pass membrane protein</topology>
    </subcellularLocation>
</comment>
<keyword evidence="5" id="KW-0997">Cell inner membrane</keyword>
<dbReference type="SUPFAM" id="SSF48452">
    <property type="entry name" value="TPR-like"/>
    <property type="match status" value="1"/>
</dbReference>
<keyword evidence="9" id="KW-0627">Porphyrin biosynthesis</keyword>